<dbReference type="PANTHER" id="PTHR30511:SF3">
    <property type="entry name" value="LYSINE RACEMASE"/>
    <property type="match status" value="1"/>
</dbReference>
<evidence type="ECO:0000259" key="4">
    <source>
        <dbReference type="Pfam" id="PF01168"/>
    </source>
</evidence>
<protein>
    <submittedName>
        <fullName evidence="5 6">Amino acid racemase</fullName>
    </submittedName>
</protein>
<reference evidence="5" key="1">
    <citation type="journal article" date="2015" name="Genome Announc.">
        <title>Draft Genome Sequences of Anaerolinea thermolimosa IMO-1, Bellilinea caldifistulae GOMI-1, Leptolinea tardivitalis YMTK-2, Levilinea saccharolytica KIBI-1, Longilinea arvoryzae KOME-1, Previously Described as Members of the Class Anaerolineae (Chloroflexi).</title>
        <authorList>
            <person name="Matsuura N."/>
            <person name="Tourlousse M.D."/>
            <person name="Ohashi A."/>
            <person name="Hugenholtz P."/>
            <person name="Sekiguchi Y."/>
        </authorList>
    </citation>
    <scope>NUCLEOTIDE SEQUENCE</scope>
    <source>
        <strain evidence="5">KIBI-1</strain>
    </source>
</reference>
<dbReference type="Proteomes" id="UP000050501">
    <property type="component" value="Unassembled WGS sequence"/>
</dbReference>
<dbReference type="STRING" id="229921.ADN01_01380"/>
<evidence type="ECO:0000256" key="2">
    <source>
        <dbReference type="ARBA" id="ARBA00022898"/>
    </source>
</evidence>
<dbReference type="SUPFAM" id="SSF51419">
    <property type="entry name" value="PLP-binding barrel"/>
    <property type="match status" value="1"/>
</dbReference>
<dbReference type="Pfam" id="PF01168">
    <property type="entry name" value="Ala_racemase_N"/>
    <property type="match status" value="1"/>
</dbReference>
<dbReference type="InterPro" id="IPR029066">
    <property type="entry name" value="PLP-binding_barrel"/>
</dbReference>
<reference evidence="6 7" key="2">
    <citation type="submission" date="2015-07" db="EMBL/GenBank/DDBJ databases">
        <title>Genome sequence of Levilinea saccharolytica DSM 16555.</title>
        <authorList>
            <person name="Hemp J."/>
            <person name="Ward L.M."/>
            <person name="Pace L.A."/>
            <person name="Fischer W.W."/>
        </authorList>
    </citation>
    <scope>NUCLEOTIDE SEQUENCE [LARGE SCALE GENOMIC DNA]</scope>
    <source>
        <strain evidence="6 7">KIBI-1</strain>
    </source>
</reference>
<dbReference type="GO" id="GO:0008784">
    <property type="term" value="F:alanine racemase activity"/>
    <property type="evidence" value="ECO:0007669"/>
    <property type="project" value="TreeGrafter"/>
</dbReference>
<sequence length="360" mass="38705">MYIRTPRVEIYPKRIASNARSVIGECHAHGVQVACVTKVSCAHPAVARSMEKGGADMLADSRIANLQALATTGTRLPMMILRIPVPRRAPDVVRCADISLNSSVETLRQLSDAAGMFGLKHQVVIMVDLGDLREGVWPDHVDDVVRAAGRLPNLEVAGLGANLACYGGVIPTTEKMQMLVDIRDHCRKVTGLELGMLCGGNSANLPLLAAGGMPKEINVLRIGETILLGRNVLDRSPWPGTRQDTFRIVAEVVELERKPSIPIGYRGQDAFGGSPEFVDRGVRLRAICNIGREDVVVDNVYPEDPGMIVLGGSSDHLILDVEDAAEPVKVGDEVGFYPGYGALLTASTSAYVQKVIVNDP</sequence>
<dbReference type="GO" id="GO:0030170">
    <property type="term" value="F:pyridoxal phosphate binding"/>
    <property type="evidence" value="ECO:0007669"/>
    <property type="project" value="TreeGrafter"/>
</dbReference>
<dbReference type="PATRIC" id="fig|229921.5.peg.439"/>
<keyword evidence="7" id="KW-1185">Reference proteome</keyword>
<proteinExistence type="predicted"/>
<dbReference type="InterPro" id="IPR000821">
    <property type="entry name" value="Ala_racemase"/>
</dbReference>
<dbReference type="CDD" id="cd06815">
    <property type="entry name" value="PLPDE_III_AR_like_1"/>
    <property type="match status" value="1"/>
</dbReference>
<dbReference type="OrthoDB" id="9788869at2"/>
<evidence type="ECO:0000256" key="3">
    <source>
        <dbReference type="ARBA" id="ARBA00023235"/>
    </source>
</evidence>
<accession>A0A0M9U2T9</accession>
<evidence type="ECO:0000313" key="7">
    <source>
        <dbReference type="Proteomes" id="UP000050501"/>
    </source>
</evidence>
<gene>
    <name evidence="6" type="ORF">ADN01_01380</name>
    <name evidence="5" type="ORF">LSAC_02964</name>
</gene>
<name>A0A0M9U2T9_9CHLR</name>
<keyword evidence="3" id="KW-0413">Isomerase</keyword>
<evidence type="ECO:0000313" key="5">
    <source>
        <dbReference type="EMBL" id="GAP19066.1"/>
    </source>
</evidence>
<dbReference type="AlphaFoldDB" id="A0A0M9U2T9"/>
<dbReference type="PANTHER" id="PTHR30511">
    <property type="entry name" value="ALANINE RACEMASE"/>
    <property type="match status" value="1"/>
</dbReference>
<evidence type="ECO:0000256" key="1">
    <source>
        <dbReference type="ARBA" id="ARBA00001933"/>
    </source>
</evidence>
<dbReference type="GO" id="GO:0005829">
    <property type="term" value="C:cytosol"/>
    <property type="evidence" value="ECO:0007669"/>
    <property type="project" value="TreeGrafter"/>
</dbReference>
<evidence type="ECO:0000313" key="6">
    <source>
        <dbReference type="EMBL" id="KPL91594.1"/>
    </source>
</evidence>
<dbReference type="Gene3D" id="3.20.20.10">
    <property type="entry name" value="Alanine racemase"/>
    <property type="match status" value="1"/>
</dbReference>
<dbReference type="RefSeq" id="WP_062419375.1">
    <property type="nucleotide sequence ID" value="NZ_BBXZ01000158.1"/>
</dbReference>
<dbReference type="EMBL" id="LGCM01000003">
    <property type="protein sequence ID" value="KPL91594.1"/>
    <property type="molecule type" value="Genomic_DNA"/>
</dbReference>
<keyword evidence="2" id="KW-0663">Pyridoxal phosphate</keyword>
<dbReference type="EMBL" id="DF967975">
    <property type="protein sequence ID" value="GAP19066.1"/>
    <property type="molecule type" value="Genomic_DNA"/>
</dbReference>
<organism evidence="5">
    <name type="scientific">Levilinea saccharolytica</name>
    <dbReference type="NCBI Taxonomy" id="229921"/>
    <lineage>
        <taxon>Bacteria</taxon>
        <taxon>Bacillati</taxon>
        <taxon>Chloroflexota</taxon>
        <taxon>Anaerolineae</taxon>
        <taxon>Anaerolineales</taxon>
        <taxon>Anaerolineaceae</taxon>
        <taxon>Levilinea</taxon>
    </lineage>
</organism>
<dbReference type="InterPro" id="IPR001608">
    <property type="entry name" value="Ala_racemase_N"/>
</dbReference>
<feature type="domain" description="Alanine racemase N-terminal" evidence="4">
    <location>
        <begin position="13"/>
        <end position="226"/>
    </location>
</feature>
<comment type="cofactor">
    <cofactor evidence="1">
        <name>pyridoxal 5'-phosphate</name>
        <dbReference type="ChEBI" id="CHEBI:597326"/>
    </cofactor>
</comment>